<keyword evidence="9" id="KW-1185">Reference proteome</keyword>
<evidence type="ECO:0000256" key="1">
    <source>
        <dbReference type="ARBA" id="ARBA00004651"/>
    </source>
</evidence>
<evidence type="ECO:0000256" key="3">
    <source>
        <dbReference type="ARBA" id="ARBA00022475"/>
    </source>
</evidence>
<comment type="caution">
    <text evidence="8">The sequence shown here is derived from an EMBL/GenBank/DDBJ whole genome shotgun (WGS) entry which is preliminary data.</text>
</comment>
<dbReference type="PANTHER" id="PTHR33452:SF1">
    <property type="entry name" value="INNER MEMBRANE PROTEIN YPHA-RELATED"/>
    <property type="match status" value="1"/>
</dbReference>
<feature type="transmembrane region" description="Helical" evidence="7">
    <location>
        <begin position="116"/>
        <end position="137"/>
    </location>
</feature>
<proteinExistence type="inferred from homology"/>
<evidence type="ECO:0000313" key="8">
    <source>
        <dbReference type="EMBL" id="MFD0793791.1"/>
    </source>
</evidence>
<protein>
    <submittedName>
        <fullName evidence="8">DoxX family protein</fullName>
    </submittedName>
</protein>
<dbReference type="RefSeq" id="WP_377114103.1">
    <property type="nucleotide sequence ID" value="NZ_JBHTHZ010000005.1"/>
</dbReference>
<comment type="similarity">
    <text evidence="2">Belongs to the DoxX family.</text>
</comment>
<evidence type="ECO:0000256" key="6">
    <source>
        <dbReference type="ARBA" id="ARBA00023136"/>
    </source>
</evidence>
<keyword evidence="3" id="KW-1003">Cell membrane</keyword>
<comment type="subcellular location">
    <subcellularLocation>
        <location evidence="1">Cell membrane</location>
        <topology evidence="1">Multi-pass membrane protein</topology>
    </subcellularLocation>
</comment>
<dbReference type="InterPro" id="IPR032808">
    <property type="entry name" value="DoxX"/>
</dbReference>
<evidence type="ECO:0000256" key="5">
    <source>
        <dbReference type="ARBA" id="ARBA00022989"/>
    </source>
</evidence>
<feature type="transmembrane region" description="Helical" evidence="7">
    <location>
        <begin position="91"/>
        <end position="110"/>
    </location>
</feature>
<accession>A0ABW3ATH3</accession>
<dbReference type="Proteomes" id="UP001597010">
    <property type="component" value="Unassembled WGS sequence"/>
</dbReference>
<evidence type="ECO:0000256" key="2">
    <source>
        <dbReference type="ARBA" id="ARBA00006679"/>
    </source>
</evidence>
<gene>
    <name evidence="8" type="ORF">ACFQZX_09185</name>
</gene>
<keyword evidence="6 7" id="KW-0472">Membrane</keyword>
<keyword evidence="5 7" id="KW-1133">Transmembrane helix</keyword>
<name>A0ABW3ATH3_9SPHI</name>
<feature type="transmembrane region" description="Helical" evidence="7">
    <location>
        <begin position="21"/>
        <end position="44"/>
    </location>
</feature>
<dbReference type="PANTHER" id="PTHR33452">
    <property type="entry name" value="OXIDOREDUCTASE CATD-RELATED"/>
    <property type="match status" value="1"/>
</dbReference>
<dbReference type="Pfam" id="PF07681">
    <property type="entry name" value="DoxX"/>
    <property type="match status" value="1"/>
</dbReference>
<dbReference type="InterPro" id="IPR051907">
    <property type="entry name" value="DoxX-like_oxidoreductase"/>
</dbReference>
<evidence type="ECO:0000256" key="4">
    <source>
        <dbReference type="ARBA" id="ARBA00022692"/>
    </source>
</evidence>
<feature type="transmembrane region" description="Helical" evidence="7">
    <location>
        <begin position="64"/>
        <end position="84"/>
    </location>
</feature>
<sequence length="154" mass="17499">MNVIHKIEQWGDRHHPALLDVLRIALGLFLFLKGFAFMQNMTFLKYTIEEQNIVNLSEPVLQFVMYYVAAVHMAGGLCIILGLFTRLFCILQLPVVVSALFLINIFRSGFNNDLWMSVFACTLLTLFLLIGSGPFSIDHLVETMNQDKSDANKI</sequence>
<organism evidence="8 9">
    <name type="scientific">Mucilaginibacter litoreus</name>
    <dbReference type="NCBI Taxonomy" id="1048221"/>
    <lineage>
        <taxon>Bacteria</taxon>
        <taxon>Pseudomonadati</taxon>
        <taxon>Bacteroidota</taxon>
        <taxon>Sphingobacteriia</taxon>
        <taxon>Sphingobacteriales</taxon>
        <taxon>Sphingobacteriaceae</taxon>
        <taxon>Mucilaginibacter</taxon>
    </lineage>
</organism>
<dbReference type="EMBL" id="JBHTHZ010000005">
    <property type="protein sequence ID" value="MFD0793791.1"/>
    <property type="molecule type" value="Genomic_DNA"/>
</dbReference>
<evidence type="ECO:0000313" key="9">
    <source>
        <dbReference type="Proteomes" id="UP001597010"/>
    </source>
</evidence>
<evidence type="ECO:0000256" key="7">
    <source>
        <dbReference type="SAM" id="Phobius"/>
    </source>
</evidence>
<keyword evidence="4 7" id="KW-0812">Transmembrane</keyword>
<reference evidence="9" key="1">
    <citation type="journal article" date="2019" name="Int. J. Syst. Evol. Microbiol.">
        <title>The Global Catalogue of Microorganisms (GCM) 10K type strain sequencing project: providing services to taxonomists for standard genome sequencing and annotation.</title>
        <authorList>
            <consortium name="The Broad Institute Genomics Platform"/>
            <consortium name="The Broad Institute Genome Sequencing Center for Infectious Disease"/>
            <person name="Wu L."/>
            <person name="Ma J."/>
        </authorList>
    </citation>
    <scope>NUCLEOTIDE SEQUENCE [LARGE SCALE GENOMIC DNA]</scope>
    <source>
        <strain evidence="9">CCUG 61484</strain>
    </source>
</reference>